<organism evidence="1 2">
    <name type="scientific">Panagrolaimus sp. JU765</name>
    <dbReference type="NCBI Taxonomy" id="591449"/>
    <lineage>
        <taxon>Eukaryota</taxon>
        <taxon>Metazoa</taxon>
        <taxon>Ecdysozoa</taxon>
        <taxon>Nematoda</taxon>
        <taxon>Chromadorea</taxon>
        <taxon>Rhabditida</taxon>
        <taxon>Tylenchina</taxon>
        <taxon>Panagrolaimomorpha</taxon>
        <taxon>Panagrolaimoidea</taxon>
        <taxon>Panagrolaimidae</taxon>
        <taxon>Panagrolaimus</taxon>
    </lineage>
</organism>
<name>A0AC34Q6A9_9BILA</name>
<dbReference type="WBParaSite" id="JU765_v2.g13368.t1">
    <property type="protein sequence ID" value="JU765_v2.g13368.t1"/>
    <property type="gene ID" value="JU765_v2.g13368"/>
</dbReference>
<protein>
    <submittedName>
        <fullName evidence="2">Uncharacterized protein</fullName>
    </submittedName>
</protein>
<reference evidence="2" key="1">
    <citation type="submission" date="2022-11" db="UniProtKB">
        <authorList>
            <consortium name="WormBaseParasite"/>
        </authorList>
    </citation>
    <scope>IDENTIFICATION</scope>
</reference>
<proteinExistence type="predicted"/>
<sequence>MSETVLDIEAIVNEILSIIVDTEKQKMDHETLSTLIKLFEKKYTTFNLLHKELMNMTELRNYIKDLESVSKLHDTRLNLVAGQLIEVYNLLTSVKIQTDKLRAHQLKNEGLEYDSIIRAAQQFAPCFADPGNEEHRNMKPFVNRAEIKKSSLINMVRSSSKPVKPGSNLSPNPPFFPSLPIRRTLGKRIILKKPSLIRRKVVKKKKPKKKVNKKPKPKKNAVPSPPILIRKKRLPKIKYIRQSVWHEQRAFQPVGTVSYNWPINLEPEIFYNQDIPSLDMPVYYPIPRLITRSQKKELLNRVLQDDDDNGSELFFDEDRMNPALSVEDQTTDDDDDEFDEQWYQAKFYEMYKQMNPPEKDAMITPKFYRLPQSRPQLYENLRKSSSSLWQSKYGRFYYRHRFRQPNIVCESFEFPDPRRENEFEPPNDVEQFSWNLRKWNGGSGQFPGNM</sequence>
<accession>A0AC34Q6A9</accession>
<evidence type="ECO:0000313" key="2">
    <source>
        <dbReference type="WBParaSite" id="JU765_v2.g13368.t1"/>
    </source>
</evidence>
<evidence type="ECO:0000313" key="1">
    <source>
        <dbReference type="Proteomes" id="UP000887576"/>
    </source>
</evidence>
<dbReference type="Proteomes" id="UP000887576">
    <property type="component" value="Unplaced"/>
</dbReference>